<dbReference type="SUPFAM" id="SSF55174">
    <property type="entry name" value="Alpha-L RNA-binding motif"/>
    <property type="match status" value="1"/>
</dbReference>
<dbReference type="InterPro" id="IPR040591">
    <property type="entry name" value="RqcP2_RBD"/>
</dbReference>
<evidence type="ECO:0000313" key="1">
    <source>
        <dbReference type="EMBL" id="RDL11695.1"/>
    </source>
</evidence>
<sequence length="261" mass="29868">MADNIAQHFRPSEQTFIAQGEDFIRQALDEYRAVLTDFLNPRQIHILTTIVNRQTELKFKTFGGYEGAESQRMLIFPSYYEATLADFDMTLLEVNYPTKFAELHHSTILGALIHSGIERSSIGDILADDTGRWQIILTNPIARFVMSEVDHIGKNKVRFIDTPFEQVIATTEDWETSSLTVSSLRLDTIVANGYNISRTHAKELVERGAVRVNWTDIDRPDFMLAVNDLISVRKFGRLKLMAENGLTKKDKWRVEMAVIKK</sequence>
<proteinExistence type="predicted"/>
<dbReference type="KEGG" id="wso:WSWS_00484"/>
<dbReference type="Pfam" id="PF01479">
    <property type="entry name" value="S4"/>
    <property type="match status" value="1"/>
</dbReference>
<dbReference type="Gene3D" id="3.30.70.330">
    <property type="match status" value="1"/>
</dbReference>
<dbReference type="PANTHER" id="PTHR13633">
    <property type="entry name" value="MITOCHONDRIAL TRANSCRIPTION RESCUE FACTOR 1"/>
    <property type="match status" value="1"/>
</dbReference>
<comment type="caution">
    <text evidence="1">The sequence shown here is derived from an EMBL/GenBank/DDBJ whole genome shotgun (WGS) entry which is preliminary data.</text>
</comment>
<dbReference type="InterPro" id="IPR036986">
    <property type="entry name" value="S4_RNA-bd_sf"/>
</dbReference>
<name>A0A288QWD4_9LACO</name>
<dbReference type="InterPro" id="IPR002942">
    <property type="entry name" value="S4_RNA-bd"/>
</dbReference>
<dbReference type="CDD" id="cd00165">
    <property type="entry name" value="S4"/>
    <property type="match status" value="1"/>
</dbReference>
<organism evidence="1 2">
    <name type="scientific">Weissella soli</name>
    <dbReference type="NCBI Taxonomy" id="155866"/>
    <lineage>
        <taxon>Bacteria</taxon>
        <taxon>Bacillati</taxon>
        <taxon>Bacillota</taxon>
        <taxon>Bacilli</taxon>
        <taxon>Lactobacillales</taxon>
        <taxon>Lactobacillaceae</taxon>
        <taxon>Weissella</taxon>
    </lineage>
</organism>
<dbReference type="OrthoDB" id="9812787at2"/>
<reference evidence="1 2" key="1">
    <citation type="submission" date="2018-07" db="EMBL/GenBank/DDBJ databases">
        <title>Genomic Encyclopedia of Type Strains, Phase III (KMG-III): the genomes of soil and plant-associated and newly described type strains.</title>
        <authorList>
            <person name="Whitman W."/>
        </authorList>
    </citation>
    <scope>NUCLEOTIDE SEQUENCE [LARGE SCALE GENOMIC DNA]</scope>
    <source>
        <strain evidence="1 2">CECT 7031</strain>
    </source>
</reference>
<dbReference type="Proteomes" id="UP000254912">
    <property type="component" value="Unassembled WGS sequence"/>
</dbReference>
<dbReference type="Pfam" id="PF17774">
    <property type="entry name" value="YlmH_RBD"/>
    <property type="match status" value="1"/>
</dbReference>
<keyword evidence="2" id="KW-1185">Reference proteome</keyword>
<evidence type="ECO:0000313" key="2">
    <source>
        <dbReference type="Proteomes" id="UP000254912"/>
    </source>
</evidence>
<dbReference type="Gene3D" id="3.10.290.10">
    <property type="entry name" value="RNA-binding S4 domain"/>
    <property type="match status" value="1"/>
</dbReference>
<dbReference type="RefSeq" id="WP_070229767.1">
    <property type="nucleotide sequence ID" value="NZ_BJYO01000002.1"/>
</dbReference>
<dbReference type="GeneID" id="94545689"/>
<dbReference type="PROSITE" id="PS50889">
    <property type="entry name" value="S4"/>
    <property type="match status" value="1"/>
</dbReference>
<dbReference type="InterPro" id="IPR012677">
    <property type="entry name" value="Nucleotide-bd_a/b_plait_sf"/>
</dbReference>
<dbReference type="Pfam" id="PF21278">
    <property type="entry name" value="YlmH_1st"/>
    <property type="match status" value="1"/>
</dbReference>
<dbReference type="SMART" id="SM00363">
    <property type="entry name" value="S4"/>
    <property type="match status" value="1"/>
</dbReference>
<dbReference type="Gene3D" id="3.30.1370.160">
    <property type="match status" value="1"/>
</dbReference>
<dbReference type="AlphaFoldDB" id="A0A288QWD4"/>
<accession>A0A288QWD4</accession>
<gene>
    <name evidence="1" type="ORF">DFP99_0113</name>
</gene>
<dbReference type="GO" id="GO:0003723">
    <property type="term" value="F:RNA binding"/>
    <property type="evidence" value="ECO:0007669"/>
    <property type="project" value="InterPro"/>
</dbReference>
<dbReference type="EMBL" id="QRAS01000001">
    <property type="protein sequence ID" value="RDL11695.1"/>
    <property type="molecule type" value="Genomic_DNA"/>
</dbReference>
<dbReference type="PANTHER" id="PTHR13633:SF3">
    <property type="entry name" value="MITOCHONDRIAL TRANSCRIPTION RESCUE FACTOR 1"/>
    <property type="match status" value="1"/>
</dbReference>
<protein>
    <submittedName>
        <fullName evidence="1">RNA-binding protein YlmH</fullName>
    </submittedName>
</protein>
<dbReference type="InterPro" id="IPR048443">
    <property type="entry name" value="RqcP2_N"/>
</dbReference>